<organism evidence="2 3">
    <name type="scientific">Tsukamurella soli</name>
    <dbReference type="NCBI Taxonomy" id="644556"/>
    <lineage>
        <taxon>Bacteria</taxon>
        <taxon>Bacillati</taxon>
        <taxon>Actinomycetota</taxon>
        <taxon>Actinomycetes</taxon>
        <taxon>Mycobacteriales</taxon>
        <taxon>Tsukamurellaceae</taxon>
        <taxon>Tsukamurella</taxon>
    </lineage>
</organism>
<dbReference type="Proteomes" id="UP001500635">
    <property type="component" value="Unassembled WGS sequence"/>
</dbReference>
<evidence type="ECO:0000313" key="3">
    <source>
        <dbReference type="Proteomes" id="UP001500635"/>
    </source>
</evidence>
<evidence type="ECO:0000313" key="2">
    <source>
        <dbReference type="EMBL" id="GAA4397929.1"/>
    </source>
</evidence>
<proteinExistence type="predicted"/>
<sequence length="127" mass="13378">MVGKIERNKDAAQEVVESTAVHVGRIATIIAQAVADVTREIGDIVTDGFEMREAARRAGRDDPDDGARWRHRRAARRAGSVESDDAEPDADAVEPHADAVESDAGAAKPGSDADPGEAEPDAGDPPR</sequence>
<name>A0ABP8JY69_9ACTN</name>
<feature type="compositionally biased region" description="Acidic residues" evidence="1">
    <location>
        <begin position="114"/>
        <end position="127"/>
    </location>
</feature>
<protein>
    <recommendedName>
        <fullName evidence="4">Methyl-accepting chemotaxis protein</fullName>
    </recommendedName>
</protein>
<evidence type="ECO:0008006" key="4">
    <source>
        <dbReference type="Google" id="ProtNLM"/>
    </source>
</evidence>
<keyword evidence="3" id="KW-1185">Reference proteome</keyword>
<evidence type="ECO:0000256" key="1">
    <source>
        <dbReference type="SAM" id="MobiDB-lite"/>
    </source>
</evidence>
<comment type="caution">
    <text evidence="2">The sequence shown here is derived from an EMBL/GenBank/DDBJ whole genome shotgun (WGS) entry which is preliminary data.</text>
</comment>
<accession>A0ABP8JY69</accession>
<feature type="compositionally biased region" description="Basic and acidic residues" evidence="1">
    <location>
        <begin position="54"/>
        <end position="68"/>
    </location>
</feature>
<reference evidence="3" key="1">
    <citation type="journal article" date="2019" name="Int. J. Syst. Evol. Microbiol.">
        <title>The Global Catalogue of Microorganisms (GCM) 10K type strain sequencing project: providing services to taxonomists for standard genome sequencing and annotation.</title>
        <authorList>
            <consortium name="The Broad Institute Genomics Platform"/>
            <consortium name="The Broad Institute Genome Sequencing Center for Infectious Disease"/>
            <person name="Wu L."/>
            <person name="Ma J."/>
        </authorList>
    </citation>
    <scope>NUCLEOTIDE SEQUENCE [LARGE SCALE GENOMIC DNA]</scope>
    <source>
        <strain evidence="3">JCM 17688</strain>
    </source>
</reference>
<gene>
    <name evidence="2" type="ORF">GCM10023147_33740</name>
</gene>
<feature type="compositionally biased region" description="Acidic residues" evidence="1">
    <location>
        <begin position="82"/>
        <end position="92"/>
    </location>
</feature>
<feature type="region of interest" description="Disordered" evidence="1">
    <location>
        <begin position="54"/>
        <end position="127"/>
    </location>
</feature>
<dbReference type="RefSeq" id="WP_344998094.1">
    <property type="nucleotide sequence ID" value="NZ_BAABFR010000058.1"/>
</dbReference>
<dbReference type="EMBL" id="BAABFR010000058">
    <property type="protein sequence ID" value="GAA4397929.1"/>
    <property type="molecule type" value="Genomic_DNA"/>
</dbReference>